<dbReference type="EC" id="3.1.1.23" evidence="4"/>
<evidence type="ECO:0000256" key="13">
    <source>
        <dbReference type="ARBA" id="ARBA00030502"/>
    </source>
</evidence>
<proteinExistence type="inferred from homology"/>
<dbReference type="FunFam" id="3.40.50.1820:FF:000069">
    <property type="entry name" value="monoacylglycerol lipase ABHD12"/>
    <property type="match status" value="1"/>
</dbReference>
<evidence type="ECO:0000259" key="20">
    <source>
        <dbReference type="Pfam" id="PF00561"/>
    </source>
</evidence>
<keyword evidence="6 19" id="KW-0812">Transmembrane</keyword>
<dbReference type="CTD" id="26090"/>
<name>A0A6J1V5N7_9SAUR</name>
<dbReference type="GeneID" id="113420332"/>
<keyword evidence="7" id="KW-0378">Hydrolase</keyword>
<evidence type="ECO:0000256" key="7">
    <source>
        <dbReference type="ARBA" id="ARBA00022801"/>
    </source>
</evidence>
<keyword evidence="12" id="KW-0325">Glycoprotein</keyword>
<dbReference type="GO" id="GO:0005789">
    <property type="term" value="C:endoplasmic reticulum membrane"/>
    <property type="evidence" value="ECO:0007669"/>
    <property type="project" value="UniProtKB-SubCell"/>
</dbReference>
<dbReference type="GO" id="GO:0004622">
    <property type="term" value="F:phosphatidylcholine lysophospholipase activity"/>
    <property type="evidence" value="ECO:0007669"/>
    <property type="project" value="TreeGrafter"/>
</dbReference>
<sequence>MRKRNESVTLEHERFASSVPASAAASASSSSSLDKGFSLRPNPRLAGSARPAGDSAMKRALGRRHGMWVRLRKVVIWLLGIYLAIPFLVKICPAIQAKLVFLNFVRVPYFIDLKRPQDQGLNHTCNFYLQPEEDVTIGVWHTVPTILWKDAQGKDQLWYEDILGSNNPVILYLHGNAGTRGGDHRVELYKVLSFLGYHVVTFDYRGWGDSIGTPSESGMTYDALHVFDWIKARSGDNPVYIWGHSLGTGVSTNLVRRLCERETPPDALILESPFTNIREEAKSHPFSVVSTNLHAKILILLFFLDPITSSGIKFANDENVKHISCSLLVLHAEDDPVVPFHLGKKLYNIAAPSRNFRDYKVQFVPFHKELGYRHKYIYKSPELPRILREFLGKSAHHHHHHH</sequence>
<protein>
    <recommendedName>
        <fullName evidence="5">Lysophosphatidylserine lipase ABHD12</fullName>
        <ecNumber evidence="4">3.1.1.23</ecNumber>
    </recommendedName>
    <alternativeName>
        <fullName evidence="16">2-arachidonoylglycerol hydrolase ABHD12</fullName>
    </alternativeName>
    <alternativeName>
        <fullName evidence="15">Abhydrolase domain-containing protein 12</fullName>
    </alternativeName>
    <alternativeName>
        <fullName evidence="14">Monoacylglycerol lipase ABHD12</fullName>
    </alternativeName>
    <alternativeName>
        <fullName evidence="13">Oxidized phosphatidylserine lipase ABHD12</fullName>
    </alternativeName>
</protein>
<evidence type="ECO:0000256" key="8">
    <source>
        <dbReference type="ARBA" id="ARBA00022824"/>
    </source>
</evidence>
<dbReference type="GO" id="GO:0047372">
    <property type="term" value="F:monoacylglycerol lipase activity"/>
    <property type="evidence" value="ECO:0007669"/>
    <property type="project" value="UniProtKB-EC"/>
</dbReference>
<dbReference type="SUPFAM" id="SSF53474">
    <property type="entry name" value="alpha/beta-Hydrolases"/>
    <property type="match status" value="1"/>
</dbReference>
<evidence type="ECO:0000256" key="15">
    <source>
        <dbReference type="ARBA" id="ARBA00032497"/>
    </source>
</evidence>
<dbReference type="InterPro" id="IPR029058">
    <property type="entry name" value="AB_hydrolase_fold"/>
</dbReference>
<evidence type="ECO:0000256" key="11">
    <source>
        <dbReference type="ARBA" id="ARBA00023136"/>
    </source>
</evidence>
<keyword evidence="9 19" id="KW-1133">Transmembrane helix</keyword>
<feature type="compositionally biased region" description="Basic and acidic residues" evidence="18">
    <location>
        <begin position="1"/>
        <end position="15"/>
    </location>
</feature>
<evidence type="ECO:0000256" key="10">
    <source>
        <dbReference type="ARBA" id="ARBA00023098"/>
    </source>
</evidence>
<evidence type="ECO:0000256" key="18">
    <source>
        <dbReference type="SAM" id="MobiDB-lite"/>
    </source>
</evidence>
<dbReference type="KEGG" id="nss:113420332"/>
<evidence type="ECO:0000256" key="16">
    <source>
        <dbReference type="ARBA" id="ARBA00033386"/>
    </source>
</evidence>
<comment type="catalytic activity">
    <reaction evidence="1">
        <text>Hydrolyzes glycerol monoesters of long-chain fatty acids.</text>
        <dbReference type="EC" id="3.1.1.23"/>
    </reaction>
</comment>
<evidence type="ECO:0000256" key="12">
    <source>
        <dbReference type="ARBA" id="ARBA00023180"/>
    </source>
</evidence>
<keyword evidence="21" id="KW-1185">Reference proteome</keyword>
<dbReference type="GO" id="GO:0006660">
    <property type="term" value="P:phosphatidylserine catabolic process"/>
    <property type="evidence" value="ECO:0007669"/>
    <property type="project" value="TreeGrafter"/>
</dbReference>
<evidence type="ECO:0000256" key="6">
    <source>
        <dbReference type="ARBA" id="ARBA00022692"/>
    </source>
</evidence>
<keyword evidence="11 19" id="KW-0472">Membrane</keyword>
<dbReference type="InterPro" id="IPR000073">
    <property type="entry name" value="AB_hydrolase_1"/>
</dbReference>
<evidence type="ECO:0000256" key="4">
    <source>
        <dbReference type="ARBA" id="ARBA00013254"/>
    </source>
</evidence>
<comment type="function">
    <text evidence="17">Lysophosphatidylserine (LPS) lipase that mediates the hydrolysis of lysophosphatidylserine, a class of signaling lipids that regulates immunological and neurological processes. Represents a major lysophosphatidylserine lipase in the brain, thereby playing a key role in the central nervous system. Also able to hydrolyze oxidized phosphatidylserine; oxidized phosphatidylserine is produced in response to severe inflammatory stress and constitutes a proapoptotic 'eat me' signal. Also has monoacylglycerol (MAG) lipase activity: hydrolyzes 2-arachidonoylglycerol (2-AG), thereby acting as a regulator of endocannabinoid signaling pathways. Has a strong preference for very-long-chain lipid substrates; substrate specificity is likely due to improved catalysis and not improved substrate binding.</text>
</comment>
<evidence type="ECO:0000256" key="17">
    <source>
        <dbReference type="ARBA" id="ARBA00045941"/>
    </source>
</evidence>
<evidence type="ECO:0000256" key="1">
    <source>
        <dbReference type="ARBA" id="ARBA00001613"/>
    </source>
</evidence>
<dbReference type="PANTHER" id="PTHR12277">
    <property type="entry name" value="ALPHA/BETA HYDROLASE DOMAIN-CONTAINING PROTEIN"/>
    <property type="match status" value="1"/>
</dbReference>
<dbReference type="GO" id="GO:0052651">
    <property type="term" value="P:monoacylglycerol catabolic process"/>
    <property type="evidence" value="ECO:0007669"/>
    <property type="project" value="TreeGrafter"/>
</dbReference>
<evidence type="ECO:0000256" key="3">
    <source>
        <dbReference type="ARBA" id="ARBA00006584"/>
    </source>
</evidence>
<dbReference type="Pfam" id="PF00561">
    <property type="entry name" value="Abhydrolase_1"/>
    <property type="match status" value="1"/>
</dbReference>
<feature type="compositionally biased region" description="Low complexity" evidence="18">
    <location>
        <begin position="16"/>
        <end position="32"/>
    </location>
</feature>
<feature type="domain" description="AB hydrolase-1" evidence="20">
    <location>
        <begin position="168"/>
        <end position="271"/>
    </location>
</feature>
<feature type="transmembrane region" description="Helical" evidence="19">
    <location>
        <begin position="71"/>
        <end position="89"/>
    </location>
</feature>
<dbReference type="RefSeq" id="XP_026535973.1">
    <property type="nucleotide sequence ID" value="XM_026680188.1"/>
</dbReference>
<organism evidence="21 22">
    <name type="scientific">Notechis scutatus</name>
    <name type="common">mainland tiger snake</name>
    <dbReference type="NCBI Taxonomy" id="8663"/>
    <lineage>
        <taxon>Eukaryota</taxon>
        <taxon>Metazoa</taxon>
        <taxon>Chordata</taxon>
        <taxon>Craniata</taxon>
        <taxon>Vertebrata</taxon>
        <taxon>Euteleostomi</taxon>
        <taxon>Lepidosauria</taxon>
        <taxon>Squamata</taxon>
        <taxon>Bifurcata</taxon>
        <taxon>Unidentata</taxon>
        <taxon>Episquamata</taxon>
        <taxon>Toxicofera</taxon>
        <taxon>Serpentes</taxon>
        <taxon>Colubroidea</taxon>
        <taxon>Elapidae</taxon>
        <taxon>Hydrophiinae</taxon>
        <taxon>Notechis</taxon>
    </lineage>
</organism>
<keyword evidence="8" id="KW-0256">Endoplasmic reticulum</keyword>
<evidence type="ECO:0000256" key="2">
    <source>
        <dbReference type="ARBA" id="ARBA00004389"/>
    </source>
</evidence>
<accession>A0A6J1V5N7</accession>
<evidence type="ECO:0000256" key="14">
    <source>
        <dbReference type="ARBA" id="ARBA00030575"/>
    </source>
</evidence>
<dbReference type="Gene3D" id="3.40.50.1820">
    <property type="entry name" value="alpha/beta hydrolase"/>
    <property type="match status" value="1"/>
</dbReference>
<gene>
    <name evidence="22" type="primary">ABHD12</name>
</gene>
<reference evidence="22" key="1">
    <citation type="submission" date="2025-08" db="UniProtKB">
        <authorList>
            <consortium name="RefSeq"/>
        </authorList>
    </citation>
    <scope>IDENTIFICATION</scope>
</reference>
<dbReference type="PANTHER" id="PTHR12277:SF61">
    <property type="entry name" value="LYSOPHOSPHATIDYLSERINE LIPASE ABHD12"/>
    <property type="match status" value="1"/>
</dbReference>
<evidence type="ECO:0000256" key="9">
    <source>
        <dbReference type="ARBA" id="ARBA00022989"/>
    </source>
</evidence>
<comment type="subcellular location">
    <subcellularLocation>
        <location evidence="2">Endoplasmic reticulum membrane</location>
        <topology evidence="2">Single-pass membrane protein</topology>
    </subcellularLocation>
</comment>
<keyword evidence="10" id="KW-0443">Lipid metabolism</keyword>
<dbReference type="Proteomes" id="UP000504612">
    <property type="component" value="Unplaced"/>
</dbReference>
<evidence type="ECO:0000256" key="5">
    <source>
        <dbReference type="ARBA" id="ARBA00015438"/>
    </source>
</evidence>
<feature type="region of interest" description="Disordered" evidence="18">
    <location>
        <begin position="1"/>
        <end position="52"/>
    </location>
</feature>
<evidence type="ECO:0000256" key="19">
    <source>
        <dbReference type="SAM" id="Phobius"/>
    </source>
</evidence>
<comment type="similarity">
    <text evidence="3">Belongs to the serine esterase family.</text>
</comment>
<evidence type="ECO:0000313" key="21">
    <source>
        <dbReference type="Proteomes" id="UP000504612"/>
    </source>
</evidence>
<evidence type="ECO:0000313" key="22">
    <source>
        <dbReference type="RefSeq" id="XP_026535973.1"/>
    </source>
</evidence>
<dbReference type="AlphaFoldDB" id="A0A6J1V5N7"/>